<evidence type="ECO:0000313" key="2">
    <source>
        <dbReference type="Proteomes" id="UP001234989"/>
    </source>
</evidence>
<keyword evidence="2" id="KW-1185">Reference proteome</keyword>
<evidence type="ECO:0000313" key="1">
    <source>
        <dbReference type="EMBL" id="WMV15845.1"/>
    </source>
</evidence>
<dbReference type="AlphaFoldDB" id="A0AAF0Q595"/>
<accession>A0AAF0Q595</accession>
<name>A0AAF0Q595_SOLVR</name>
<dbReference type="Proteomes" id="UP001234989">
    <property type="component" value="Chromosome 2"/>
</dbReference>
<sequence>MADEKITPMSGKSFASAAEHIQSWNDLCSDYVLKQLMTVNGTLVLPGLCQHNGLCSVEGLSDLTGRL</sequence>
<reference evidence="1" key="1">
    <citation type="submission" date="2023-08" db="EMBL/GenBank/DDBJ databases">
        <title>A de novo genome assembly of Solanum verrucosum Schlechtendal, a Mexican diploid species geographically isolated from the other diploid A-genome species in potato relatives.</title>
        <authorList>
            <person name="Hosaka K."/>
        </authorList>
    </citation>
    <scope>NUCLEOTIDE SEQUENCE</scope>
    <source>
        <tissue evidence="1">Young leaves</tissue>
    </source>
</reference>
<organism evidence="1 2">
    <name type="scientific">Solanum verrucosum</name>
    <dbReference type="NCBI Taxonomy" id="315347"/>
    <lineage>
        <taxon>Eukaryota</taxon>
        <taxon>Viridiplantae</taxon>
        <taxon>Streptophyta</taxon>
        <taxon>Embryophyta</taxon>
        <taxon>Tracheophyta</taxon>
        <taxon>Spermatophyta</taxon>
        <taxon>Magnoliopsida</taxon>
        <taxon>eudicotyledons</taxon>
        <taxon>Gunneridae</taxon>
        <taxon>Pentapetalae</taxon>
        <taxon>asterids</taxon>
        <taxon>lamiids</taxon>
        <taxon>Solanales</taxon>
        <taxon>Solanaceae</taxon>
        <taxon>Solanoideae</taxon>
        <taxon>Solaneae</taxon>
        <taxon>Solanum</taxon>
    </lineage>
</organism>
<protein>
    <submittedName>
        <fullName evidence="1">Uncharacterized protein</fullName>
    </submittedName>
</protein>
<dbReference type="EMBL" id="CP133613">
    <property type="protein sequence ID" value="WMV15845.1"/>
    <property type="molecule type" value="Genomic_DNA"/>
</dbReference>
<proteinExistence type="predicted"/>
<gene>
    <name evidence="1" type="ORF">MTR67_009230</name>
</gene>